<keyword evidence="2" id="KW-0479">Metal-binding</keyword>
<evidence type="ECO:0000256" key="5">
    <source>
        <dbReference type="SAM" id="MobiDB-lite"/>
    </source>
</evidence>
<dbReference type="PANTHER" id="PTHR46910">
    <property type="entry name" value="TRANSCRIPTION FACTOR PDR1"/>
    <property type="match status" value="1"/>
</dbReference>
<dbReference type="CDD" id="cd12148">
    <property type="entry name" value="fungal_TF_MHR"/>
    <property type="match status" value="1"/>
</dbReference>
<feature type="region of interest" description="Disordered" evidence="5">
    <location>
        <begin position="910"/>
        <end position="937"/>
    </location>
</feature>
<dbReference type="EMBL" id="JAAAHW010010330">
    <property type="protein sequence ID" value="KAF9927424.1"/>
    <property type="molecule type" value="Genomic_DNA"/>
</dbReference>
<dbReference type="InterPro" id="IPR050987">
    <property type="entry name" value="AtrR-like"/>
</dbReference>
<dbReference type="GO" id="GO:0005634">
    <property type="term" value="C:nucleus"/>
    <property type="evidence" value="ECO:0007669"/>
    <property type="project" value="UniProtKB-SubCell"/>
</dbReference>
<accession>A0A9P6LSB2</accession>
<evidence type="ECO:0000256" key="2">
    <source>
        <dbReference type="ARBA" id="ARBA00022723"/>
    </source>
</evidence>
<proteinExistence type="predicted"/>
<dbReference type="Proteomes" id="UP000749646">
    <property type="component" value="Unassembled WGS sequence"/>
</dbReference>
<feature type="region of interest" description="Disordered" evidence="5">
    <location>
        <begin position="677"/>
        <end position="718"/>
    </location>
</feature>
<feature type="region of interest" description="Disordered" evidence="5">
    <location>
        <begin position="485"/>
        <end position="569"/>
    </location>
</feature>
<feature type="compositionally biased region" description="Low complexity" evidence="5">
    <location>
        <begin position="916"/>
        <end position="925"/>
    </location>
</feature>
<dbReference type="GO" id="GO:0006351">
    <property type="term" value="P:DNA-templated transcription"/>
    <property type="evidence" value="ECO:0007669"/>
    <property type="project" value="InterPro"/>
</dbReference>
<evidence type="ECO:0000256" key="1">
    <source>
        <dbReference type="ARBA" id="ARBA00004123"/>
    </source>
</evidence>
<dbReference type="OrthoDB" id="2283488at2759"/>
<evidence type="ECO:0000256" key="4">
    <source>
        <dbReference type="ARBA" id="ARBA00023242"/>
    </source>
</evidence>
<evidence type="ECO:0000256" key="3">
    <source>
        <dbReference type="ARBA" id="ARBA00023125"/>
    </source>
</evidence>
<keyword evidence="3" id="KW-0238">DNA-binding</keyword>
<dbReference type="Pfam" id="PF04082">
    <property type="entry name" value="Fungal_trans"/>
    <property type="match status" value="1"/>
</dbReference>
<evidence type="ECO:0000313" key="7">
    <source>
        <dbReference type="EMBL" id="KAF9927424.1"/>
    </source>
</evidence>
<evidence type="ECO:0000313" key="8">
    <source>
        <dbReference type="Proteomes" id="UP000749646"/>
    </source>
</evidence>
<comment type="subcellular location">
    <subcellularLocation>
        <location evidence="1">Nucleus</location>
    </subcellularLocation>
</comment>
<feature type="domain" description="Xylanolytic transcriptional activator regulatory" evidence="6">
    <location>
        <begin position="103"/>
        <end position="350"/>
    </location>
</feature>
<gene>
    <name evidence="7" type="ORF">BGZ65_006774</name>
</gene>
<evidence type="ECO:0000259" key="6">
    <source>
        <dbReference type="Pfam" id="PF04082"/>
    </source>
</evidence>
<keyword evidence="4" id="KW-0539">Nucleus</keyword>
<reference evidence="7" key="1">
    <citation type="journal article" date="2020" name="Fungal Divers.">
        <title>Resolving the Mortierellaceae phylogeny through synthesis of multi-gene phylogenetics and phylogenomics.</title>
        <authorList>
            <person name="Vandepol N."/>
            <person name="Liber J."/>
            <person name="Desiro A."/>
            <person name="Na H."/>
            <person name="Kennedy M."/>
            <person name="Barry K."/>
            <person name="Grigoriev I.V."/>
            <person name="Miller A.N."/>
            <person name="O'Donnell K."/>
            <person name="Stajich J.E."/>
            <person name="Bonito G."/>
        </authorList>
    </citation>
    <scope>NUCLEOTIDE SEQUENCE</scope>
    <source>
        <strain evidence="7">MES-2147</strain>
    </source>
</reference>
<feature type="non-terminal residue" evidence="7">
    <location>
        <position position="937"/>
    </location>
</feature>
<comment type="caution">
    <text evidence="7">The sequence shown here is derived from an EMBL/GenBank/DDBJ whole genome shotgun (WGS) entry which is preliminary data.</text>
</comment>
<keyword evidence="8" id="KW-1185">Reference proteome</keyword>
<dbReference type="GO" id="GO:0003700">
    <property type="term" value="F:DNA-binding transcription factor activity"/>
    <property type="evidence" value="ECO:0007669"/>
    <property type="project" value="InterPro"/>
</dbReference>
<dbReference type="InterPro" id="IPR007219">
    <property type="entry name" value="XnlR_reg_dom"/>
</dbReference>
<dbReference type="GO" id="GO:0003677">
    <property type="term" value="F:DNA binding"/>
    <property type="evidence" value="ECO:0007669"/>
    <property type="project" value="UniProtKB-KW"/>
</dbReference>
<feature type="compositionally biased region" description="Polar residues" evidence="5">
    <location>
        <begin position="510"/>
        <end position="535"/>
    </location>
</feature>
<organism evidence="7 8">
    <name type="scientific">Modicella reniformis</name>
    <dbReference type="NCBI Taxonomy" id="1440133"/>
    <lineage>
        <taxon>Eukaryota</taxon>
        <taxon>Fungi</taxon>
        <taxon>Fungi incertae sedis</taxon>
        <taxon>Mucoromycota</taxon>
        <taxon>Mortierellomycotina</taxon>
        <taxon>Mortierellomycetes</taxon>
        <taxon>Mortierellales</taxon>
        <taxon>Mortierellaceae</taxon>
        <taxon>Modicella</taxon>
    </lineage>
</organism>
<sequence length="937" mass="104857">CNGLEPCISCEAANIRCTYDTLSPTKKKAHDNYVIMNRQEQAQRLRSPDVIVAQFEKLVIAGTTNNFGPILSHVINLPRTESFTPDHGHHKSLKVGRAEEFLIDCYFNHFNYYIPILNRKAFMEQVKDPNQREKLDVQKLLACVLATGFAFRHEPGNPPQITNMNPEFGSRMCHKFHELNTPDVFRSSIENCQCYLILTGYYSFKINYDAVHNLVSLAHSTSASLGLNRKTGVYYRVQYRGMEHTVDTIEMGHRVFWSVVTVCAGYSLYHPSPIITSNDYDIDFPRRQLSDKHWDFQKKQTDDYDGIKDLYHFAPMYEIISRIADITSTSTKRRPHNVVGEAREELKGWRTKTLPQELRIDPADIGAIGRQSRFSKFNHAVSYMFEISMHQSFQLHESQREQGIHEQWSTYAYHAAVGIKNIYNTRSMTRMNAHVILPVAAGAFVDAVDNNLQGLKQNAWKYYEEIEIDLAEIVRTFTNTERDDINKKRKHMNAGMASNGEIKDEPRDTPSLNDQSPSHTADSSPTQATDTTAETENSEEDDQRSDSEDNTGNKRPFYFAQPPLGQQGFIQQNQNDHSRRMAQYRGHPSMGKKSRQQPLEMPYNFIPQNSISSPSYLNTPVSPHFPLTHSDGNNDQFSYSARSLPHHHHHHRTFSGDGAKMTPDSGFVGGIADTYPSQRPRQGTRPLFPPNTGQSVHGGELSRSHNSVISPSTGGGTSGDIFQLNDNHAMVAAGKSTQGAHALGTKTQLTSAAPAGYNNQPFYSQFTTYSAIGSTLSASKLLAGGGSDGTGLMTGLPGSISYPSGSYAMSTPSAMPVNKLFPDLSSPVSPNSIQQQQGSFVASNQAGMSLGLNMDMSEYHQDPNQLMMQESSQGFLPFYTEQMTSAAPPHNNFEALEDIDFKMNKFSASASANNPQQLLVQQQTQPFHPYSHQPQAR</sequence>
<dbReference type="AlphaFoldDB" id="A0A9P6LSB2"/>
<dbReference type="PANTHER" id="PTHR46910:SF3">
    <property type="entry name" value="HALOTOLERANCE PROTEIN 9-RELATED"/>
    <property type="match status" value="1"/>
</dbReference>
<name>A0A9P6LSB2_9FUNG</name>
<protein>
    <recommendedName>
        <fullName evidence="6">Xylanolytic transcriptional activator regulatory domain-containing protein</fullName>
    </recommendedName>
</protein>
<dbReference type="GO" id="GO:0008270">
    <property type="term" value="F:zinc ion binding"/>
    <property type="evidence" value="ECO:0007669"/>
    <property type="project" value="InterPro"/>
</dbReference>